<evidence type="ECO:0000313" key="2">
    <source>
        <dbReference type="Proteomes" id="UP000823631"/>
    </source>
</evidence>
<comment type="caution">
    <text evidence="1">The sequence shown here is derived from an EMBL/GenBank/DDBJ whole genome shotgun (WGS) entry which is preliminary data.</text>
</comment>
<proteinExistence type="predicted"/>
<evidence type="ECO:0000313" key="1">
    <source>
        <dbReference type="EMBL" id="MBO8416314.1"/>
    </source>
</evidence>
<organism evidence="1 2">
    <name type="scientific">Candidatus Avisuccinivibrio stercorigallinarum</name>
    <dbReference type="NCBI Taxonomy" id="2840704"/>
    <lineage>
        <taxon>Bacteria</taxon>
        <taxon>Pseudomonadati</taxon>
        <taxon>Pseudomonadota</taxon>
        <taxon>Gammaproteobacteria</taxon>
        <taxon>Aeromonadales</taxon>
        <taxon>Succinivibrionaceae</taxon>
        <taxon>Succinivibrionaceae incertae sedis</taxon>
        <taxon>Candidatus Avisuccinivibrio</taxon>
    </lineage>
</organism>
<reference evidence="1" key="1">
    <citation type="submission" date="2020-10" db="EMBL/GenBank/DDBJ databases">
        <authorList>
            <person name="Gilroy R."/>
        </authorList>
    </citation>
    <scope>NUCLEOTIDE SEQUENCE</scope>
    <source>
        <strain evidence="1">17213</strain>
    </source>
</reference>
<sequence length="196" mass="21692">MSMNIDPTGSLSSVSDASLGGSKSVQLIFAQLQMELAASNKEMAIKKIETIRDQQAESKEITEAINKLRDCKLKIESDKDVLHIGKVSAYANCTNEELEAHKNDSAEGNDQQRQEYFEVAQLCNDYGITWKTTNITKADIDEMIASLEDLQEEKGSDIQQQMIFVQDYMGQYNSYTQGASSAISDASETLKTVARG</sequence>
<gene>
    <name evidence="1" type="ORF">IAB19_08050</name>
</gene>
<protein>
    <submittedName>
        <fullName evidence="1">Uncharacterized protein</fullName>
    </submittedName>
</protein>
<reference evidence="1" key="2">
    <citation type="journal article" date="2021" name="PeerJ">
        <title>Extensive microbial diversity within the chicken gut microbiome revealed by metagenomics and culture.</title>
        <authorList>
            <person name="Gilroy R."/>
            <person name="Ravi A."/>
            <person name="Getino M."/>
            <person name="Pursley I."/>
            <person name="Horton D.L."/>
            <person name="Alikhan N.F."/>
            <person name="Baker D."/>
            <person name="Gharbi K."/>
            <person name="Hall N."/>
            <person name="Watson M."/>
            <person name="Adriaenssens E.M."/>
            <person name="Foster-Nyarko E."/>
            <person name="Jarju S."/>
            <person name="Secka A."/>
            <person name="Antonio M."/>
            <person name="Oren A."/>
            <person name="Chaudhuri R.R."/>
            <person name="La Ragione R."/>
            <person name="Hildebrand F."/>
            <person name="Pallen M.J."/>
        </authorList>
    </citation>
    <scope>NUCLEOTIDE SEQUENCE</scope>
    <source>
        <strain evidence="1">17213</strain>
    </source>
</reference>
<dbReference type="EMBL" id="JADINH010000169">
    <property type="protein sequence ID" value="MBO8416314.1"/>
    <property type="molecule type" value="Genomic_DNA"/>
</dbReference>
<dbReference type="AlphaFoldDB" id="A0A9D9DAW2"/>
<name>A0A9D9DAW2_9GAMM</name>
<dbReference type="Proteomes" id="UP000823631">
    <property type="component" value="Unassembled WGS sequence"/>
</dbReference>
<accession>A0A9D9DAW2</accession>